<dbReference type="InterPro" id="IPR041198">
    <property type="entry name" value="GGA_N-GAT"/>
</dbReference>
<dbReference type="PROSITE" id="PS50180">
    <property type="entry name" value="GAE"/>
    <property type="match status" value="1"/>
</dbReference>
<feature type="region of interest" description="Disordered" evidence="6">
    <location>
        <begin position="484"/>
        <end position="514"/>
    </location>
</feature>
<dbReference type="GO" id="GO:0005769">
    <property type="term" value="C:early endosome"/>
    <property type="evidence" value="ECO:0007669"/>
    <property type="project" value="UniProtKB-SubCell"/>
</dbReference>
<dbReference type="GO" id="GO:0006886">
    <property type="term" value="P:intracellular protein transport"/>
    <property type="evidence" value="ECO:0007669"/>
    <property type="project" value="InterPro"/>
</dbReference>
<comment type="subcellular location">
    <subcellularLocation>
        <location evidence="2">Early endosome</location>
    </subcellularLocation>
    <subcellularLocation>
        <location evidence="1">Golgi apparatus</location>
        <location evidence="1">trans-Golgi network membrane</location>
        <topology evidence="1">Peripheral membrane protein</topology>
    </subcellularLocation>
</comment>
<evidence type="ECO:0000313" key="11">
    <source>
        <dbReference type="Proteomes" id="UP000708208"/>
    </source>
</evidence>
<dbReference type="PROSITE" id="PS50909">
    <property type="entry name" value="GAT"/>
    <property type="match status" value="1"/>
</dbReference>
<dbReference type="AlphaFoldDB" id="A0A8J2P6L5"/>
<dbReference type="InterPro" id="IPR008153">
    <property type="entry name" value="GAE_dom"/>
</dbReference>
<gene>
    <name evidence="10" type="ORF">AFUS01_LOCUS22314</name>
</gene>
<feature type="compositionally biased region" description="Polar residues" evidence="6">
    <location>
        <begin position="292"/>
        <end position="310"/>
    </location>
</feature>
<dbReference type="PROSITE" id="PS50179">
    <property type="entry name" value="VHS"/>
    <property type="match status" value="1"/>
</dbReference>
<dbReference type="GO" id="GO:0005802">
    <property type="term" value="C:trans-Golgi network"/>
    <property type="evidence" value="ECO:0007669"/>
    <property type="project" value="InterPro"/>
</dbReference>
<evidence type="ECO:0000256" key="5">
    <source>
        <dbReference type="ARBA" id="ARBA00023136"/>
    </source>
</evidence>
<dbReference type="Pfam" id="PF18308">
    <property type="entry name" value="GGA_N-GAT"/>
    <property type="match status" value="1"/>
</dbReference>
<evidence type="ECO:0000256" key="2">
    <source>
        <dbReference type="ARBA" id="ARBA00004412"/>
    </source>
</evidence>
<keyword evidence="4" id="KW-0832">Ubl conjugation</keyword>
<organism evidence="10 11">
    <name type="scientific">Allacma fusca</name>
    <dbReference type="NCBI Taxonomy" id="39272"/>
    <lineage>
        <taxon>Eukaryota</taxon>
        <taxon>Metazoa</taxon>
        <taxon>Ecdysozoa</taxon>
        <taxon>Arthropoda</taxon>
        <taxon>Hexapoda</taxon>
        <taxon>Collembola</taxon>
        <taxon>Symphypleona</taxon>
        <taxon>Sminthuridae</taxon>
        <taxon>Allacma</taxon>
    </lineage>
</organism>
<dbReference type="InterPro" id="IPR004152">
    <property type="entry name" value="GAT_dom"/>
</dbReference>
<comment type="similarity">
    <text evidence="3">Belongs to the GGA protein family.</text>
</comment>
<dbReference type="OrthoDB" id="447025at2759"/>
<dbReference type="Proteomes" id="UP000708208">
    <property type="component" value="Unassembled WGS sequence"/>
</dbReference>
<dbReference type="PANTHER" id="PTHR45905:SF1">
    <property type="entry name" value="GOLGI-LOCALIZED, GAMMA-ADAPTIN EAR CONTAINING, ARF BINDING PROTEIN"/>
    <property type="match status" value="1"/>
</dbReference>
<name>A0A8J2P6L5_9HEXA</name>
<reference evidence="10" key="1">
    <citation type="submission" date="2021-06" db="EMBL/GenBank/DDBJ databases">
        <authorList>
            <person name="Hodson N. C."/>
            <person name="Mongue J. A."/>
            <person name="Jaron S. K."/>
        </authorList>
    </citation>
    <scope>NUCLEOTIDE SEQUENCE</scope>
</reference>
<dbReference type="GO" id="GO:0031267">
    <property type="term" value="F:small GTPase binding"/>
    <property type="evidence" value="ECO:0007669"/>
    <property type="project" value="InterPro"/>
</dbReference>
<dbReference type="PANTHER" id="PTHR45905">
    <property type="entry name" value="GOLGI-LOCALIZED, GAMMA-ADAPTIN EAR CONTAINING, ARF BINDING PROTEIN"/>
    <property type="match status" value="1"/>
</dbReference>
<keyword evidence="5" id="KW-0472">Membrane</keyword>
<feature type="domain" description="GAT" evidence="9">
    <location>
        <begin position="170"/>
        <end position="288"/>
    </location>
</feature>
<feature type="domain" description="VHS" evidence="7">
    <location>
        <begin position="28"/>
        <end position="147"/>
    </location>
</feature>
<evidence type="ECO:0000259" key="9">
    <source>
        <dbReference type="PROSITE" id="PS50909"/>
    </source>
</evidence>
<evidence type="ECO:0000256" key="4">
    <source>
        <dbReference type="ARBA" id="ARBA00022843"/>
    </source>
</evidence>
<dbReference type="EMBL" id="CAJVCH010258756">
    <property type="protein sequence ID" value="CAG7733895.1"/>
    <property type="molecule type" value="Genomic_DNA"/>
</dbReference>
<dbReference type="InterPro" id="IPR027422">
    <property type="entry name" value="GGA1-3"/>
</dbReference>
<feature type="region of interest" description="Disordered" evidence="6">
    <location>
        <begin position="285"/>
        <end position="313"/>
    </location>
</feature>
<evidence type="ECO:0000256" key="1">
    <source>
        <dbReference type="ARBA" id="ARBA00004150"/>
    </source>
</evidence>
<accession>A0A8J2P6L5</accession>
<comment type="caution">
    <text evidence="10">The sequence shown here is derived from an EMBL/GenBank/DDBJ whole genome shotgun (WGS) entry which is preliminary data.</text>
</comment>
<evidence type="ECO:0000256" key="3">
    <source>
        <dbReference type="ARBA" id="ARBA00008099"/>
    </source>
</evidence>
<keyword evidence="11" id="KW-1185">Reference proteome</keyword>
<protein>
    <submittedName>
        <fullName evidence="10">Uncharacterized protein</fullName>
    </submittedName>
</protein>
<dbReference type="InterPro" id="IPR002014">
    <property type="entry name" value="VHS_dom"/>
</dbReference>
<evidence type="ECO:0000259" key="8">
    <source>
        <dbReference type="PROSITE" id="PS50180"/>
    </source>
</evidence>
<dbReference type="GO" id="GO:0006893">
    <property type="term" value="P:Golgi to plasma membrane transport"/>
    <property type="evidence" value="ECO:0007669"/>
    <property type="project" value="TreeGrafter"/>
</dbReference>
<evidence type="ECO:0000256" key="6">
    <source>
        <dbReference type="SAM" id="MobiDB-lite"/>
    </source>
</evidence>
<feature type="domain" description="GAE" evidence="8">
    <location>
        <begin position="570"/>
        <end position="692"/>
    </location>
</feature>
<dbReference type="GO" id="GO:0043130">
    <property type="term" value="F:ubiquitin binding"/>
    <property type="evidence" value="ECO:0007669"/>
    <property type="project" value="InterPro"/>
</dbReference>
<proteinExistence type="inferred from homology"/>
<dbReference type="GO" id="GO:0035091">
    <property type="term" value="F:phosphatidylinositol binding"/>
    <property type="evidence" value="ECO:0007669"/>
    <property type="project" value="InterPro"/>
</dbReference>
<dbReference type="GO" id="GO:0034394">
    <property type="term" value="P:protein localization to cell surface"/>
    <property type="evidence" value="ECO:0007669"/>
    <property type="project" value="TreeGrafter"/>
</dbReference>
<evidence type="ECO:0000313" key="10">
    <source>
        <dbReference type="EMBL" id="CAG7733895.1"/>
    </source>
</evidence>
<evidence type="ECO:0000259" key="7">
    <source>
        <dbReference type="PROSITE" id="PS50179"/>
    </source>
</evidence>
<sequence length="698" mass="77756">MELPAYFEALMHRAPIPASDIFTYLREMRRTPSGPLVTSKLLAGKIQSKSEAQAIHAFEFLEAALEAETEGSIEFRTEIGRYRFLNEIIRILSPKYLGEVTPKSVKERAVRFLCDAAGPKKQRWFPSEHSKIKMVYQSLVDTGIITKTAEEESAAADAAEAELQKSIFDRAENAAILKKLLSSTDPADLNAANRLIKSLADEESKRNERRSELHSLIDRIDTSTSLLTEMLNQPTLDKELTEDLAVTCNNLRQKLGSIPTETNDEITSVLQASENIEKVLKLHEQQKELKSKSPQSPNTTAENDLLNQPPISEGIPQLTSSFSLADELLMGLSDEFSIASNMPTKTLQGTDSENLLLNFDLDISSGEGKKLLDRAGSLDDEKIQKNPDTLDEIERLSRELMQQGLKNSQGRSPVFVVKKTERAATLNQLQKNSSTSSQEAPLNLNTQLPLEVDVKLDANHSNLTFLDLDFLENPNKKDGLAVEKSVNNSQLTNDLAPKKSPRGSTSNEDESLLNLSENQKNETLDILPSKVEQLQTKIQPSFNLNSVKEVDLDDIELHEKINPIELNLITETDGNKTCKDVNVTLTLGRVPDYPRSVRVAVITLSNRNSSSELFNYVFQLLPPKGMQVKLLAPSCMELSPWKKSFLPPPMLTQVALMSSSLPQFEKTRIKYILSYCLGEDTALHNGHFDLPIISSDLS</sequence>